<dbReference type="EMBL" id="KQ241811">
    <property type="protein sequence ID" value="KNC83753.1"/>
    <property type="molecule type" value="Genomic_DNA"/>
</dbReference>
<name>A0A0L0G6B2_9EUKA</name>
<sequence length="105" mass="12064">MADSGIRVKDTRVSFRILSRKGRGQRRTTSVANRFSGFVIVTEWKITPDPSTVDYLSSYYIFNARHAQVKFASPFHQKWDQSLELLAPPETMLGKIIAQFNSRLQ</sequence>
<reference evidence="1 2" key="1">
    <citation type="submission" date="2011-02" db="EMBL/GenBank/DDBJ databases">
        <title>The Genome Sequence of Sphaeroforma arctica JP610.</title>
        <authorList>
            <consortium name="The Broad Institute Genome Sequencing Platform"/>
            <person name="Russ C."/>
            <person name="Cuomo C."/>
            <person name="Young S.K."/>
            <person name="Zeng Q."/>
            <person name="Gargeya S."/>
            <person name="Alvarado L."/>
            <person name="Berlin A."/>
            <person name="Chapman S.B."/>
            <person name="Chen Z."/>
            <person name="Freedman E."/>
            <person name="Gellesch M."/>
            <person name="Goldberg J."/>
            <person name="Griggs A."/>
            <person name="Gujja S."/>
            <person name="Heilman E."/>
            <person name="Heiman D."/>
            <person name="Howarth C."/>
            <person name="Mehta T."/>
            <person name="Neiman D."/>
            <person name="Pearson M."/>
            <person name="Roberts A."/>
            <person name="Saif S."/>
            <person name="Shea T."/>
            <person name="Shenoy N."/>
            <person name="Sisk P."/>
            <person name="Stolte C."/>
            <person name="Sykes S."/>
            <person name="White J."/>
            <person name="Yandava C."/>
            <person name="Burger G."/>
            <person name="Gray M.W."/>
            <person name="Holland P.W.H."/>
            <person name="King N."/>
            <person name="Lang F.B.F."/>
            <person name="Roger A.J."/>
            <person name="Ruiz-Trillo I."/>
            <person name="Haas B."/>
            <person name="Nusbaum C."/>
            <person name="Birren B."/>
        </authorList>
    </citation>
    <scope>NUCLEOTIDE SEQUENCE [LARGE SCALE GENOMIC DNA]</scope>
    <source>
        <strain evidence="1 2">JP610</strain>
    </source>
</reference>
<protein>
    <submittedName>
        <fullName evidence="1">Uncharacterized protein</fullName>
    </submittedName>
</protein>
<dbReference type="GeneID" id="25904507"/>
<evidence type="ECO:0000313" key="2">
    <source>
        <dbReference type="Proteomes" id="UP000054560"/>
    </source>
</evidence>
<proteinExistence type="predicted"/>
<gene>
    <name evidence="1" type="ORF">SARC_04003</name>
</gene>
<evidence type="ECO:0000313" key="1">
    <source>
        <dbReference type="EMBL" id="KNC83753.1"/>
    </source>
</evidence>
<keyword evidence="2" id="KW-1185">Reference proteome</keyword>
<dbReference type="Proteomes" id="UP000054560">
    <property type="component" value="Unassembled WGS sequence"/>
</dbReference>
<dbReference type="RefSeq" id="XP_014157655.1">
    <property type="nucleotide sequence ID" value="XM_014302180.1"/>
</dbReference>
<accession>A0A0L0G6B2</accession>
<dbReference type="AlphaFoldDB" id="A0A0L0G6B2"/>
<organism evidence="1 2">
    <name type="scientific">Sphaeroforma arctica JP610</name>
    <dbReference type="NCBI Taxonomy" id="667725"/>
    <lineage>
        <taxon>Eukaryota</taxon>
        <taxon>Ichthyosporea</taxon>
        <taxon>Ichthyophonida</taxon>
        <taxon>Sphaeroforma</taxon>
    </lineage>
</organism>